<organism evidence="9 10">
    <name type="scientific">Halorarum salinum</name>
    <dbReference type="NCBI Taxonomy" id="2743089"/>
    <lineage>
        <taxon>Archaea</taxon>
        <taxon>Methanobacteriati</taxon>
        <taxon>Methanobacteriota</taxon>
        <taxon>Stenosarchaea group</taxon>
        <taxon>Halobacteria</taxon>
        <taxon>Halobacteriales</taxon>
        <taxon>Haloferacaceae</taxon>
        <taxon>Halorarum</taxon>
    </lineage>
</organism>
<accession>A0A7D5QN23</accession>
<reference evidence="9 10" key="1">
    <citation type="submission" date="2020-06" db="EMBL/GenBank/DDBJ databases">
        <title>NJ-3-1, isolated from saline soil.</title>
        <authorList>
            <person name="Cui H.L."/>
            <person name="Shi X."/>
        </authorList>
    </citation>
    <scope>NUCLEOTIDE SEQUENCE [LARGE SCALE GENOMIC DNA]</scope>
    <source>
        <strain evidence="9 10">NJ-3-1</strain>
    </source>
</reference>
<keyword evidence="6" id="KW-0472">Membrane</keyword>
<evidence type="ECO:0000256" key="2">
    <source>
        <dbReference type="ARBA" id="ARBA00022448"/>
    </source>
</evidence>
<dbReference type="PROSITE" id="PS00196">
    <property type="entry name" value="COPPER_BLUE"/>
    <property type="match status" value="1"/>
</dbReference>
<evidence type="ECO:0000313" key="9">
    <source>
        <dbReference type="EMBL" id="QLG63865.1"/>
    </source>
</evidence>
<keyword evidence="10" id="KW-1185">Reference proteome</keyword>
<sequence length="347" mass="36055">MNQRRRRFLGAVAGTATAGLVGVAGYARRSNAGSGAARTQGGTVLMSARQGNVYDPVGLYVEPGATVVWELESGVHSSTSYEDRIPEGAEPWDTGIVSEPGATVSRTFEVEGTYDYYCLPHRANGMVGRIVVGTPGGPAEGSMPTDGPVPESQRIVQEGSVAAGGLGTGRILITYEGEVSPGNAVTITATLDGEPVVGANVFQRGAEGDDEWTLVGTTDENGRLQVTIPSSGDRAGDLRVRIRQGEREGELEVEPGGSGDSQEGPIRVDYSGTVSPGATVTITATLNGEPVVGADVFVRDGDDERQLVGQTDENGQLQVTVPAEGDNAGELDVQVRRGELEGELEVG</sequence>
<dbReference type="Pfam" id="PF00127">
    <property type="entry name" value="Copper-bind"/>
    <property type="match status" value="1"/>
</dbReference>
<gene>
    <name evidence="9" type="ORF">HUG12_19920</name>
</gene>
<evidence type="ECO:0000313" key="10">
    <source>
        <dbReference type="Proteomes" id="UP000509626"/>
    </source>
</evidence>
<keyword evidence="4" id="KW-0249">Electron transport</keyword>
<name>A0A7D5QN23_9EURY</name>
<dbReference type="GO" id="GO:0009055">
    <property type="term" value="F:electron transfer activity"/>
    <property type="evidence" value="ECO:0007669"/>
    <property type="project" value="InterPro"/>
</dbReference>
<dbReference type="SUPFAM" id="SSF49503">
    <property type="entry name" value="Cupredoxins"/>
    <property type="match status" value="1"/>
</dbReference>
<feature type="region of interest" description="Disordered" evidence="7">
    <location>
        <begin position="244"/>
        <end position="265"/>
    </location>
</feature>
<protein>
    <recommendedName>
        <fullName evidence="8">Blue (type 1) copper domain-containing protein</fullName>
    </recommendedName>
</protein>
<dbReference type="GeneID" id="56039777"/>
<dbReference type="PANTHER" id="PTHR34192:SF10">
    <property type="entry name" value="PLASTOCYANIN MAJOR ISOFORM, CHLOROPLASTIC-RELATED"/>
    <property type="match status" value="1"/>
</dbReference>
<evidence type="ECO:0000256" key="6">
    <source>
        <dbReference type="ARBA" id="ARBA00023136"/>
    </source>
</evidence>
<evidence type="ECO:0000256" key="7">
    <source>
        <dbReference type="SAM" id="MobiDB-lite"/>
    </source>
</evidence>
<dbReference type="PANTHER" id="PTHR34192">
    <property type="entry name" value="PLASTOCYANIN MAJOR ISOFORM, CHLOROPLASTIC-RELATED"/>
    <property type="match status" value="1"/>
</dbReference>
<evidence type="ECO:0000256" key="5">
    <source>
        <dbReference type="ARBA" id="ARBA00023008"/>
    </source>
</evidence>
<feature type="compositionally biased region" description="Polar residues" evidence="7">
    <location>
        <begin position="308"/>
        <end position="319"/>
    </location>
</feature>
<dbReference type="InterPro" id="IPR008972">
    <property type="entry name" value="Cupredoxin"/>
</dbReference>
<dbReference type="Proteomes" id="UP000509626">
    <property type="component" value="Chromosome"/>
</dbReference>
<keyword evidence="2" id="KW-0813">Transport</keyword>
<dbReference type="Gene3D" id="2.60.40.420">
    <property type="entry name" value="Cupredoxins - blue copper proteins"/>
    <property type="match status" value="1"/>
</dbReference>
<keyword evidence="5" id="KW-0186">Copper</keyword>
<dbReference type="PROSITE" id="PS51318">
    <property type="entry name" value="TAT"/>
    <property type="match status" value="1"/>
</dbReference>
<dbReference type="EMBL" id="CP058579">
    <property type="protein sequence ID" value="QLG63865.1"/>
    <property type="molecule type" value="Genomic_DNA"/>
</dbReference>
<dbReference type="RefSeq" id="WP_179270449.1">
    <property type="nucleotide sequence ID" value="NZ_CP058579.1"/>
</dbReference>
<dbReference type="InterPro" id="IPR000923">
    <property type="entry name" value="BlueCu_1"/>
</dbReference>
<evidence type="ECO:0000256" key="1">
    <source>
        <dbReference type="ARBA" id="ARBA00004370"/>
    </source>
</evidence>
<dbReference type="GO" id="GO:0005507">
    <property type="term" value="F:copper ion binding"/>
    <property type="evidence" value="ECO:0007669"/>
    <property type="project" value="InterPro"/>
</dbReference>
<evidence type="ECO:0000256" key="3">
    <source>
        <dbReference type="ARBA" id="ARBA00022723"/>
    </source>
</evidence>
<dbReference type="InterPro" id="IPR006311">
    <property type="entry name" value="TAT_signal"/>
</dbReference>
<proteinExistence type="predicted"/>
<evidence type="ECO:0000259" key="8">
    <source>
        <dbReference type="Pfam" id="PF00127"/>
    </source>
</evidence>
<dbReference type="InterPro" id="IPR028871">
    <property type="entry name" value="BlueCu_1_BS"/>
</dbReference>
<dbReference type="KEGG" id="halu:HUG12_19920"/>
<dbReference type="AlphaFoldDB" id="A0A7D5QN23"/>
<evidence type="ECO:0000256" key="4">
    <source>
        <dbReference type="ARBA" id="ARBA00022982"/>
    </source>
</evidence>
<dbReference type="OrthoDB" id="186995at2157"/>
<feature type="region of interest" description="Disordered" evidence="7">
    <location>
        <begin position="307"/>
        <end position="347"/>
    </location>
</feature>
<dbReference type="GO" id="GO:0016020">
    <property type="term" value="C:membrane"/>
    <property type="evidence" value="ECO:0007669"/>
    <property type="project" value="UniProtKB-SubCell"/>
</dbReference>
<feature type="domain" description="Blue (type 1) copper" evidence="8">
    <location>
        <begin position="53"/>
        <end position="132"/>
    </location>
</feature>
<keyword evidence="3" id="KW-0479">Metal-binding</keyword>
<comment type="subcellular location">
    <subcellularLocation>
        <location evidence="1">Membrane</location>
    </subcellularLocation>
</comment>